<feature type="transmembrane region" description="Helical" evidence="1">
    <location>
        <begin position="69"/>
        <end position="91"/>
    </location>
</feature>
<dbReference type="Pfam" id="PF02080">
    <property type="entry name" value="TrkA_C"/>
    <property type="match status" value="2"/>
</dbReference>
<keyword evidence="5" id="KW-1185">Reference proteome</keyword>
<dbReference type="PANTHER" id="PTHR43833">
    <property type="entry name" value="POTASSIUM CHANNEL PROTEIN 2-RELATED-RELATED"/>
    <property type="match status" value="1"/>
</dbReference>
<organism evidence="4 5">
    <name type="scientific">Halalkalicoccus tibetensis</name>
    <dbReference type="NCBI Taxonomy" id="175632"/>
    <lineage>
        <taxon>Archaea</taxon>
        <taxon>Methanobacteriati</taxon>
        <taxon>Methanobacteriota</taxon>
        <taxon>Stenosarchaea group</taxon>
        <taxon>Halobacteria</taxon>
        <taxon>Halobacteriales</taxon>
        <taxon>Halococcaceae</taxon>
        <taxon>Halalkalicoccus</taxon>
    </lineage>
</organism>
<dbReference type="InterPro" id="IPR036721">
    <property type="entry name" value="RCK_C_sf"/>
</dbReference>
<evidence type="ECO:0000259" key="3">
    <source>
        <dbReference type="PROSITE" id="PS51202"/>
    </source>
</evidence>
<dbReference type="Pfam" id="PF02254">
    <property type="entry name" value="TrkA_N"/>
    <property type="match status" value="2"/>
</dbReference>
<keyword evidence="4" id="KW-0406">Ion transport</keyword>
<dbReference type="InterPro" id="IPR006037">
    <property type="entry name" value="RCK_C"/>
</dbReference>
<evidence type="ECO:0000313" key="4">
    <source>
        <dbReference type="EMBL" id="MFC6904110.1"/>
    </source>
</evidence>
<feature type="domain" description="RCK N-terminal" evidence="2">
    <location>
        <begin position="336"/>
        <end position="444"/>
    </location>
</feature>
<proteinExistence type="predicted"/>
<protein>
    <submittedName>
        <fullName evidence="4">Potassium channel family protein</fullName>
    </submittedName>
</protein>
<dbReference type="GO" id="GO:0034220">
    <property type="term" value="P:monoatomic ion transmembrane transport"/>
    <property type="evidence" value="ECO:0007669"/>
    <property type="project" value="UniProtKB-KW"/>
</dbReference>
<evidence type="ECO:0000313" key="5">
    <source>
        <dbReference type="Proteomes" id="UP001596312"/>
    </source>
</evidence>
<keyword evidence="4" id="KW-0813">Transport</keyword>
<gene>
    <name evidence="4" type="ORF">ACFQGH_02720</name>
</gene>
<dbReference type="SUPFAM" id="SSF81324">
    <property type="entry name" value="Voltage-gated potassium channels"/>
    <property type="match status" value="1"/>
</dbReference>
<reference evidence="4 5" key="1">
    <citation type="journal article" date="2019" name="Int. J. Syst. Evol. Microbiol.">
        <title>The Global Catalogue of Microorganisms (GCM) 10K type strain sequencing project: providing services to taxonomists for standard genome sequencing and annotation.</title>
        <authorList>
            <consortium name="The Broad Institute Genomics Platform"/>
            <consortium name="The Broad Institute Genome Sequencing Center for Infectious Disease"/>
            <person name="Wu L."/>
            <person name="Ma J."/>
        </authorList>
    </citation>
    <scope>NUCLEOTIDE SEQUENCE [LARGE SCALE GENOMIC DNA]</scope>
    <source>
        <strain evidence="4 5">CGMCC 1.3240</strain>
    </source>
</reference>
<keyword evidence="4" id="KW-0407">Ion channel</keyword>
<dbReference type="Proteomes" id="UP001596312">
    <property type="component" value="Unassembled WGS sequence"/>
</dbReference>
<dbReference type="Gene3D" id="3.40.50.720">
    <property type="entry name" value="NAD(P)-binding Rossmann-like Domain"/>
    <property type="match status" value="2"/>
</dbReference>
<feature type="domain" description="RCK N-terminal" evidence="2">
    <location>
        <begin position="109"/>
        <end position="225"/>
    </location>
</feature>
<comment type="caution">
    <text evidence="4">The sequence shown here is derived from an EMBL/GenBank/DDBJ whole genome shotgun (WGS) entry which is preliminary data.</text>
</comment>
<dbReference type="Gene3D" id="3.30.70.1450">
    <property type="entry name" value="Regulator of K+ conductance, C-terminal domain"/>
    <property type="match status" value="2"/>
</dbReference>
<keyword evidence="1" id="KW-0472">Membrane</keyword>
<evidence type="ECO:0000259" key="2">
    <source>
        <dbReference type="PROSITE" id="PS51201"/>
    </source>
</evidence>
<feature type="domain" description="RCK C-terminal" evidence="3">
    <location>
        <begin position="245"/>
        <end position="330"/>
    </location>
</feature>
<evidence type="ECO:0000256" key="1">
    <source>
        <dbReference type="SAM" id="Phobius"/>
    </source>
</evidence>
<dbReference type="PROSITE" id="PS51202">
    <property type="entry name" value="RCK_C"/>
    <property type="match status" value="2"/>
</dbReference>
<dbReference type="EMBL" id="JBHSXQ010000001">
    <property type="protein sequence ID" value="MFC6904110.1"/>
    <property type="molecule type" value="Genomic_DNA"/>
</dbReference>
<keyword evidence="1" id="KW-0812">Transmembrane</keyword>
<feature type="domain" description="RCK C-terminal" evidence="3">
    <location>
        <begin position="456"/>
        <end position="542"/>
    </location>
</feature>
<dbReference type="Gene3D" id="1.10.287.70">
    <property type="match status" value="1"/>
</dbReference>
<sequence length="545" mass="59167">MNGWWRRISLALTVVFAIVVTYASIYRWGMATFEGESVPFVQATQKVVESLTTAGFGGHAPWSSLEMNLIVLGMNLTGVLLVFLALPVFAIPMFRQAVQSTPPTSSDLTDHVIICSYTSQDEVLRAELDAIGVPYLLVDRDPDVVTDLVDDGAEAIHGDPERIDTLRAANAGEARALVADVDDETNPTVILSAKRANPDLRVVSVARDHEVAPYHEYAGADEVVQSRQQLGTSLAMRAMTSFSEKLRGTIGMESNVEVTELLVEEDSDLVGRTLEETDVFDRKGASVIGAWLGGKFVVAPGPTTTIEENIILLVTDRYDDFQELQARPIPTHRGHPSRVVVCGYGTVGWVVAEELRKEGVDVDVIDLEEGSGADIVGDVTDPETLSEADLENARTVVLALDEDVPTIYATLVLKQLAPDVEIVARADEAENVWKLYNAGADFVLSLPTVAGEILASDLIDETEILTARTEFEFTRTDAPALAGRSLGDVDVRAETGCTVVAVERDDELLTDLGAEFVVREDDELVVAGTEAAIERFEGLTHERSR</sequence>
<dbReference type="InterPro" id="IPR050721">
    <property type="entry name" value="Trk_Ktr_HKT_K-transport"/>
</dbReference>
<dbReference type="InterPro" id="IPR036291">
    <property type="entry name" value="NAD(P)-bd_dom_sf"/>
</dbReference>
<accession>A0ABD5V4D9</accession>
<keyword evidence="1" id="KW-1133">Transmembrane helix</keyword>
<dbReference type="PROSITE" id="PS51201">
    <property type="entry name" value="RCK_N"/>
    <property type="match status" value="2"/>
</dbReference>
<dbReference type="PANTHER" id="PTHR43833:SF9">
    <property type="entry name" value="POTASSIUM CHANNEL PROTEIN YUGO-RELATED"/>
    <property type="match status" value="1"/>
</dbReference>
<name>A0ABD5V4D9_9EURY</name>
<dbReference type="InterPro" id="IPR003148">
    <property type="entry name" value="RCK_N"/>
</dbReference>
<dbReference type="SUPFAM" id="SSF116726">
    <property type="entry name" value="TrkA C-terminal domain-like"/>
    <property type="match status" value="2"/>
</dbReference>
<dbReference type="RefSeq" id="WP_340602621.1">
    <property type="nucleotide sequence ID" value="NZ_JBBMXV010000001.1"/>
</dbReference>
<dbReference type="SUPFAM" id="SSF51735">
    <property type="entry name" value="NAD(P)-binding Rossmann-fold domains"/>
    <property type="match status" value="2"/>
</dbReference>
<dbReference type="AlphaFoldDB" id="A0ABD5V4D9"/>